<evidence type="ECO:0000256" key="6">
    <source>
        <dbReference type="ARBA" id="ARBA00023316"/>
    </source>
</evidence>
<dbReference type="Gene3D" id="2.40.440.10">
    <property type="entry name" value="L,D-transpeptidase catalytic domain-like"/>
    <property type="match status" value="1"/>
</dbReference>
<dbReference type="EMBL" id="SBLB01000011">
    <property type="protein sequence ID" value="RYC66890.1"/>
    <property type="molecule type" value="Genomic_DNA"/>
</dbReference>
<gene>
    <name evidence="9" type="ORF">EQG79_27705</name>
</gene>
<dbReference type="CDD" id="cd16913">
    <property type="entry name" value="YkuD_like"/>
    <property type="match status" value="1"/>
</dbReference>
<evidence type="ECO:0000256" key="7">
    <source>
        <dbReference type="PROSITE-ProRule" id="PRU01373"/>
    </source>
</evidence>
<comment type="pathway">
    <text evidence="1 7">Cell wall biogenesis; peptidoglycan biosynthesis.</text>
</comment>
<feature type="active site" description="Proton donor/acceptor" evidence="7">
    <location>
        <position position="279"/>
    </location>
</feature>
<dbReference type="InterPro" id="IPR038063">
    <property type="entry name" value="Transpep_catalytic_dom"/>
</dbReference>
<evidence type="ECO:0000256" key="4">
    <source>
        <dbReference type="ARBA" id="ARBA00022960"/>
    </source>
</evidence>
<organism evidence="9 10">
    <name type="scientific">Spirosoma sordidisoli</name>
    <dbReference type="NCBI Taxonomy" id="2502893"/>
    <lineage>
        <taxon>Bacteria</taxon>
        <taxon>Pseudomonadati</taxon>
        <taxon>Bacteroidota</taxon>
        <taxon>Cytophagia</taxon>
        <taxon>Cytophagales</taxon>
        <taxon>Cytophagaceae</taxon>
        <taxon>Spirosoma</taxon>
    </lineage>
</organism>
<dbReference type="UniPathway" id="UPA00219"/>
<dbReference type="GO" id="GO:0004180">
    <property type="term" value="F:carboxypeptidase activity"/>
    <property type="evidence" value="ECO:0007669"/>
    <property type="project" value="UniProtKB-ARBA"/>
</dbReference>
<dbReference type="PANTHER" id="PTHR41533">
    <property type="entry name" value="L,D-TRANSPEPTIDASE HI_1667-RELATED"/>
    <property type="match status" value="1"/>
</dbReference>
<dbReference type="RefSeq" id="WP_129606008.1">
    <property type="nucleotide sequence ID" value="NZ_SBLB01000011.1"/>
</dbReference>
<dbReference type="AlphaFoldDB" id="A0A4Q2UHS3"/>
<keyword evidence="3" id="KW-0808">Transferase</keyword>
<feature type="domain" description="L,D-TPase catalytic" evidence="8">
    <location>
        <begin position="148"/>
        <end position="324"/>
    </location>
</feature>
<dbReference type="GO" id="GO:0008360">
    <property type="term" value="P:regulation of cell shape"/>
    <property type="evidence" value="ECO:0007669"/>
    <property type="project" value="UniProtKB-UniRule"/>
</dbReference>
<dbReference type="GO" id="GO:0071555">
    <property type="term" value="P:cell wall organization"/>
    <property type="evidence" value="ECO:0007669"/>
    <property type="project" value="UniProtKB-UniRule"/>
</dbReference>
<dbReference type="SUPFAM" id="SSF141523">
    <property type="entry name" value="L,D-transpeptidase catalytic domain-like"/>
    <property type="match status" value="1"/>
</dbReference>
<dbReference type="GO" id="GO:0009252">
    <property type="term" value="P:peptidoglycan biosynthetic process"/>
    <property type="evidence" value="ECO:0007669"/>
    <property type="project" value="UniProtKB-UniPathway"/>
</dbReference>
<proteinExistence type="inferred from homology"/>
<dbReference type="PROSITE" id="PS52029">
    <property type="entry name" value="LD_TPASE"/>
    <property type="match status" value="1"/>
</dbReference>
<evidence type="ECO:0000256" key="3">
    <source>
        <dbReference type="ARBA" id="ARBA00022679"/>
    </source>
</evidence>
<reference evidence="9 10" key="1">
    <citation type="submission" date="2019-01" db="EMBL/GenBank/DDBJ databases">
        <title>Spirosoma flava sp. nov., a propanil-degrading bacterium isolated from herbicide-contaminated soil.</title>
        <authorList>
            <person name="Zhang L."/>
            <person name="Jiang J.-D."/>
        </authorList>
    </citation>
    <scope>NUCLEOTIDE SEQUENCE [LARGE SCALE GENOMIC DNA]</scope>
    <source>
        <strain evidence="9 10">TY50</strain>
    </source>
</reference>
<dbReference type="InterPro" id="IPR052905">
    <property type="entry name" value="LD-transpeptidase_YkuD-like"/>
</dbReference>
<keyword evidence="6 7" id="KW-0961">Cell wall biogenesis/degradation</keyword>
<dbReference type="GO" id="GO:0016740">
    <property type="term" value="F:transferase activity"/>
    <property type="evidence" value="ECO:0007669"/>
    <property type="project" value="UniProtKB-KW"/>
</dbReference>
<dbReference type="Proteomes" id="UP000290407">
    <property type="component" value="Unassembled WGS sequence"/>
</dbReference>
<feature type="active site" description="Nucleophile" evidence="7">
    <location>
        <position position="298"/>
    </location>
</feature>
<sequence length="371" mass="42402">MRYRWCIVWIILASGTARAQVAGDWLRLRQYGQTIGVDSLCAEPDEACLTRYFTQIVYGRRPRRLGYQGVAERIDTSRISRLTQQFRTGADWCPLLDSLESPDPAYRQLKEYCQRCLIDDYMTDSLTLEQVWETLNTYRWLNRFSASRRVVVNLPSATLRVIDPAGQTLLHSRVIVGKPATPTPSFTAEISSVVVYPYWNVPRSIMINEMLPAIRKNPVATLDALKLQVIDASGRVVDPAGVNWLARPFPYRLRQSTGCDNALGLLKFNLDNPYDIYLHDTNARRLFTRSNRSLSHGCVRVEKPIHLANLLLGYTRFGPSFLTSCPTNASPKSIRFPEPVPVIVVYNVLDIDESNAIRVYRDVYGWWRLPL</sequence>
<dbReference type="InterPro" id="IPR005490">
    <property type="entry name" value="LD_TPept_cat_dom"/>
</dbReference>
<evidence type="ECO:0000256" key="1">
    <source>
        <dbReference type="ARBA" id="ARBA00004752"/>
    </source>
</evidence>
<comment type="caution">
    <text evidence="9">The sequence shown here is derived from an EMBL/GenBank/DDBJ whole genome shotgun (WGS) entry which is preliminary data.</text>
</comment>
<evidence type="ECO:0000313" key="10">
    <source>
        <dbReference type="Proteomes" id="UP000290407"/>
    </source>
</evidence>
<evidence type="ECO:0000256" key="2">
    <source>
        <dbReference type="ARBA" id="ARBA00005992"/>
    </source>
</evidence>
<keyword evidence="10" id="KW-1185">Reference proteome</keyword>
<name>A0A4Q2UHS3_9BACT</name>
<evidence type="ECO:0000256" key="5">
    <source>
        <dbReference type="ARBA" id="ARBA00022984"/>
    </source>
</evidence>
<dbReference type="PANTHER" id="PTHR41533:SF2">
    <property type="entry name" value="BLR7131 PROTEIN"/>
    <property type="match status" value="1"/>
</dbReference>
<accession>A0A4Q2UHS3</accession>
<dbReference type="Pfam" id="PF03734">
    <property type="entry name" value="YkuD"/>
    <property type="match status" value="1"/>
</dbReference>
<evidence type="ECO:0000313" key="9">
    <source>
        <dbReference type="EMBL" id="RYC66890.1"/>
    </source>
</evidence>
<evidence type="ECO:0000259" key="8">
    <source>
        <dbReference type="PROSITE" id="PS52029"/>
    </source>
</evidence>
<keyword evidence="4 7" id="KW-0133">Cell shape</keyword>
<protein>
    <recommendedName>
        <fullName evidence="8">L,D-TPase catalytic domain-containing protein</fullName>
    </recommendedName>
</protein>
<comment type="similarity">
    <text evidence="2">Belongs to the YkuD family.</text>
</comment>
<keyword evidence="5 7" id="KW-0573">Peptidoglycan synthesis</keyword>